<evidence type="ECO:0000256" key="2">
    <source>
        <dbReference type="ARBA" id="ARBA00022448"/>
    </source>
</evidence>
<dbReference type="STRING" id="90245.GCA_001056285_00258"/>
<feature type="transmembrane region" description="Helical" evidence="6">
    <location>
        <begin position="321"/>
        <end position="339"/>
    </location>
</feature>
<dbReference type="GO" id="GO:0015141">
    <property type="term" value="F:succinate transmembrane transporter activity"/>
    <property type="evidence" value="ECO:0007669"/>
    <property type="project" value="UniProtKB-ARBA"/>
</dbReference>
<dbReference type="PANTHER" id="PTHR10283:SF82">
    <property type="entry name" value="SOLUTE CARRIER FAMILY 13 MEMBER 2"/>
    <property type="match status" value="1"/>
</dbReference>
<dbReference type="Pfam" id="PF00939">
    <property type="entry name" value="Na_sulph_symp"/>
    <property type="match status" value="1"/>
</dbReference>
<dbReference type="EMBL" id="UATH01000001">
    <property type="protein sequence ID" value="SPY07133.1"/>
    <property type="molecule type" value="Genomic_DNA"/>
</dbReference>
<feature type="transmembrane region" description="Helical" evidence="6">
    <location>
        <begin position="263"/>
        <end position="285"/>
    </location>
</feature>
<keyword evidence="4 6" id="KW-1133">Transmembrane helix</keyword>
<reference evidence="7 8" key="1">
    <citation type="submission" date="2018-06" db="EMBL/GenBank/DDBJ databases">
        <authorList>
            <consortium name="Pathogen Informatics"/>
            <person name="Doyle S."/>
        </authorList>
    </citation>
    <scope>NUCLEOTIDE SEQUENCE [LARGE SCALE GENOMIC DNA]</scope>
    <source>
        <strain evidence="7 8">NCTC11009</strain>
    </source>
</reference>
<evidence type="ECO:0000256" key="5">
    <source>
        <dbReference type="ARBA" id="ARBA00023136"/>
    </source>
</evidence>
<feature type="transmembrane region" description="Helical" evidence="6">
    <location>
        <begin position="51"/>
        <end position="82"/>
    </location>
</feature>
<dbReference type="CDD" id="cd01115">
    <property type="entry name" value="SLC13_permease"/>
    <property type="match status" value="1"/>
</dbReference>
<name>A0A2N6QGJ1_9BURK</name>
<protein>
    <submittedName>
        <fullName evidence="7">Na(+)/dicarboxylate symporter</fullName>
    </submittedName>
</protein>
<feature type="transmembrane region" description="Helical" evidence="6">
    <location>
        <begin position="405"/>
        <end position="424"/>
    </location>
</feature>
<feature type="transmembrane region" description="Helical" evidence="6">
    <location>
        <begin position="94"/>
        <end position="114"/>
    </location>
</feature>
<keyword evidence="2" id="KW-0813">Transport</keyword>
<evidence type="ECO:0000313" key="7">
    <source>
        <dbReference type="EMBL" id="SPY07133.1"/>
    </source>
</evidence>
<feature type="transmembrane region" description="Helical" evidence="6">
    <location>
        <begin position="445"/>
        <end position="464"/>
    </location>
</feature>
<feature type="transmembrane region" description="Helical" evidence="6">
    <location>
        <begin position="21"/>
        <end position="39"/>
    </location>
</feature>
<evidence type="ECO:0000313" key="8">
    <source>
        <dbReference type="Proteomes" id="UP000250242"/>
    </source>
</evidence>
<dbReference type="InterPro" id="IPR031312">
    <property type="entry name" value="Na/sul_symport_CS"/>
</dbReference>
<evidence type="ECO:0000256" key="3">
    <source>
        <dbReference type="ARBA" id="ARBA00022692"/>
    </source>
</evidence>
<feature type="transmembrane region" description="Helical" evidence="6">
    <location>
        <begin position="134"/>
        <end position="167"/>
    </location>
</feature>
<gene>
    <name evidence="7" type="primary">sdcS_1</name>
    <name evidence="7" type="ORF">NCTC11009_00324</name>
</gene>
<keyword evidence="5 6" id="KW-0472">Membrane</keyword>
<dbReference type="NCBIfam" id="TIGR00785">
    <property type="entry name" value="dass"/>
    <property type="match status" value="1"/>
</dbReference>
<organism evidence="7 8">
    <name type="scientific">Oligella urethralis</name>
    <dbReference type="NCBI Taxonomy" id="90245"/>
    <lineage>
        <taxon>Bacteria</taxon>
        <taxon>Pseudomonadati</taxon>
        <taxon>Pseudomonadota</taxon>
        <taxon>Betaproteobacteria</taxon>
        <taxon>Burkholderiales</taxon>
        <taxon>Alcaligenaceae</taxon>
        <taxon>Oligella</taxon>
    </lineage>
</organism>
<accession>A0A2N6QGJ1</accession>
<feature type="transmembrane region" description="Helical" evidence="6">
    <location>
        <begin position="297"/>
        <end position="314"/>
    </location>
</feature>
<feature type="transmembrane region" description="Helical" evidence="6">
    <location>
        <begin position="359"/>
        <end position="376"/>
    </location>
</feature>
<feature type="transmembrane region" description="Helical" evidence="6">
    <location>
        <begin position="222"/>
        <end position="242"/>
    </location>
</feature>
<dbReference type="RefSeq" id="WP_070475876.1">
    <property type="nucleotide sequence ID" value="NZ_PNGK01000002.1"/>
</dbReference>
<dbReference type="GO" id="GO:0005886">
    <property type="term" value="C:plasma membrane"/>
    <property type="evidence" value="ECO:0007669"/>
    <property type="project" value="TreeGrafter"/>
</dbReference>
<dbReference type="Proteomes" id="UP000250242">
    <property type="component" value="Unassembled WGS sequence"/>
</dbReference>
<dbReference type="AlphaFoldDB" id="A0A2N6QGJ1"/>
<dbReference type="InterPro" id="IPR001898">
    <property type="entry name" value="SLC13A/DASS"/>
</dbReference>
<feature type="transmembrane region" description="Helical" evidence="6">
    <location>
        <begin position="179"/>
        <end position="202"/>
    </location>
</feature>
<evidence type="ECO:0000256" key="6">
    <source>
        <dbReference type="SAM" id="Phobius"/>
    </source>
</evidence>
<dbReference type="PANTHER" id="PTHR10283">
    <property type="entry name" value="SOLUTE CARRIER FAMILY 13 MEMBER"/>
    <property type="match status" value="1"/>
</dbReference>
<proteinExistence type="predicted"/>
<keyword evidence="3 6" id="KW-0812">Transmembrane</keyword>
<sequence>MTEPQSNQQLTRLMPRGSIKGMAVAVLAFVLAYLLYLFLPFENDVNKGLAVLLFIAILWFTEAVHITVTALMVPIIAVVLGFEGITTKSALSNFADPVIFIFFGGFALATALHIQQLDRKIAYYLLSLSRGNLLLASLMIFAVTAFMSMWISNTATAAMMLPLALGVMSNLDRNTNRNSYVFVLLGVAYSASIGGLGTLVGSPPNAIAARELGMDFAAWMKIGLPMVIILLPLMIYVLWLVFRPNFKGETGSLAIKEDIEWTPIRLVTLVLFVFIALCWIFSSNITALLGTSSTDSLIAIFAAVMVVVLGCASWKDVADNTDWGVLLLFGGGITLSQVMQQSGASQVLGQLVADTFGGAHPLLVIFVICTFIIVLTEFTSNTASAALLVPVFAGVATQMNMPPEVLVLVIGIGASCAFMLPVATPPNAIVFGSGLIHQREMIRTGMVLNVLCVAAVSLFIYFFVG</sequence>
<comment type="subcellular location">
    <subcellularLocation>
        <location evidence="1">Membrane</location>
        <topology evidence="1">Multi-pass membrane protein</topology>
    </subcellularLocation>
</comment>
<evidence type="ECO:0000256" key="1">
    <source>
        <dbReference type="ARBA" id="ARBA00004141"/>
    </source>
</evidence>
<dbReference type="PROSITE" id="PS01271">
    <property type="entry name" value="NA_SULFATE"/>
    <property type="match status" value="1"/>
</dbReference>
<evidence type="ECO:0000256" key="4">
    <source>
        <dbReference type="ARBA" id="ARBA00022989"/>
    </source>
</evidence>